<feature type="compositionally biased region" description="Basic and acidic residues" evidence="2">
    <location>
        <begin position="520"/>
        <end position="533"/>
    </location>
</feature>
<feature type="domain" description="BRCT" evidence="3">
    <location>
        <begin position="31"/>
        <end position="120"/>
    </location>
</feature>
<evidence type="ECO:0000259" key="3">
    <source>
        <dbReference type="PROSITE" id="PS50172"/>
    </source>
</evidence>
<dbReference type="SUPFAM" id="SSF52113">
    <property type="entry name" value="BRCT domain"/>
    <property type="match status" value="2"/>
</dbReference>
<reference evidence="4 5" key="1">
    <citation type="submission" date="2016-02" db="EMBL/GenBank/DDBJ databases">
        <title>Complete genome sequence and transcriptome regulation of the pentose utilising yeast Sugiyamaella lignohabitans.</title>
        <authorList>
            <person name="Bellasio M."/>
            <person name="Peymann A."/>
            <person name="Valli M."/>
            <person name="Sipitzky M."/>
            <person name="Graf A."/>
            <person name="Sauer M."/>
            <person name="Marx H."/>
            <person name="Mattanovich D."/>
        </authorList>
    </citation>
    <scope>NUCLEOTIDE SEQUENCE [LARGE SCALE GENOMIC DNA]</scope>
    <source>
        <strain evidence="4 5">CBS 10342</strain>
    </source>
</reference>
<sequence length="641" mass="72568">MSFLRPEGIPQIFEKWRSGLDIDIEQELEAAKLPVFDGYKICATNINIDPDRKILIDLITTHGGEYMPDLTKSVTQLISPVPTGKKYTFAKKWDIWVVSPLWVTMSVERGAALNEKFFSLDLPADKIGKGACSFDLHRQRERITKAREVAAVTEVDRTMSEISAPVKRKKSMASTAWNSILSDLGNHVVKKEIDVDRDQAAWEMNRRNAPNESEGYDHDNQDDNNSLNRRRRYEYENGDEHLIDKRNRLDIDTVNPANALFLNHCFMFVGFNDKQLKRLQSIITSHRGRLAEGEHRPTLIIVNSELPVAKYHELQLEREYTSVPIYTEWALERSLHKKKLSLDIWGQYVVHRDIPGFSGLNISLSGYAGVELLHLERLVNLLGGLYQSVFTASGDLLVSTPRSSKFKYALIWKVPIVNHLWIWGCASKGTILPLDCKEWVIDGKETEVRFLPRNKTAVVDTTVTADSRAPQAVSVAPVIPVQEKNRAESETEQSEESETMAPVSHSETSSLSELLQLARSDTDGLPVRDESHRPQKRSRDRRIVGRATESASANEVMKPATLVEVQPVEEQAHPSTQVSYLDIETQDERKKLLEALGESESAAEELRSVPDEMGPAVDLLHKRPRRNRNSTTPGRRLRANS</sequence>
<organism evidence="4 5">
    <name type="scientific">Sugiyamaella lignohabitans</name>
    <dbReference type="NCBI Taxonomy" id="796027"/>
    <lineage>
        <taxon>Eukaryota</taxon>
        <taxon>Fungi</taxon>
        <taxon>Dikarya</taxon>
        <taxon>Ascomycota</taxon>
        <taxon>Saccharomycotina</taxon>
        <taxon>Dipodascomycetes</taxon>
        <taxon>Dipodascales</taxon>
        <taxon>Trichomonascaceae</taxon>
        <taxon>Sugiyamaella</taxon>
    </lineage>
</organism>
<dbReference type="RefSeq" id="XP_018734388.1">
    <property type="nucleotide sequence ID" value="XM_018878254.1"/>
</dbReference>
<dbReference type="GO" id="GO:0007095">
    <property type="term" value="P:mitotic G2 DNA damage checkpoint signaling"/>
    <property type="evidence" value="ECO:0007669"/>
    <property type="project" value="TreeGrafter"/>
</dbReference>
<dbReference type="OrthoDB" id="251770at2759"/>
<proteinExistence type="predicted"/>
<feature type="region of interest" description="Disordered" evidence="2">
    <location>
        <begin position="479"/>
        <end position="554"/>
    </location>
</feature>
<keyword evidence="5" id="KW-1185">Reference proteome</keyword>
<evidence type="ECO:0000256" key="1">
    <source>
        <dbReference type="ARBA" id="ARBA00022737"/>
    </source>
</evidence>
<dbReference type="GO" id="GO:0006270">
    <property type="term" value="P:DNA replication initiation"/>
    <property type="evidence" value="ECO:0007669"/>
    <property type="project" value="TreeGrafter"/>
</dbReference>
<dbReference type="GeneID" id="30033175"/>
<feature type="region of interest" description="Disordered" evidence="2">
    <location>
        <begin position="207"/>
        <end position="230"/>
    </location>
</feature>
<feature type="domain" description="BRCT" evidence="3">
    <location>
        <begin position="357"/>
        <end position="435"/>
    </location>
</feature>
<feature type="compositionally biased region" description="Low complexity" evidence="2">
    <location>
        <begin position="504"/>
        <end position="517"/>
    </location>
</feature>
<dbReference type="Pfam" id="PF12738">
    <property type="entry name" value="PTCB-BRCT"/>
    <property type="match status" value="2"/>
</dbReference>
<protein>
    <submittedName>
        <fullName evidence="4">BRCT domain protein Rad4</fullName>
    </submittedName>
</protein>
<dbReference type="AlphaFoldDB" id="A0A161HGI1"/>
<dbReference type="InterPro" id="IPR001357">
    <property type="entry name" value="BRCT_dom"/>
</dbReference>
<gene>
    <name evidence="4" type="primary">rad4</name>
    <name evidence="4" type="ORF">AWJ20_138</name>
</gene>
<dbReference type="SMART" id="SM00292">
    <property type="entry name" value="BRCT"/>
    <property type="match status" value="3"/>
</dbReference>
<evidence type="ECO:0000313" key="4">
    <source>
        <dbReference type="EMBL" id="ANB11911.1"/>
    </source>
</evidence>
<dbReference type="EMBL" id="CP014501">
    <property type="protein sequence ID" value="ANB11911.1"/>
    <property type="molecule type" value="Genomic_DNA"/>
</dbReference>
<dbReference type="GO" id="GO:0033314">
    <property type="term" value="P:mitotic DNA replication checkpoint signaling"/>
    <property type="evidence" value="ECO:0007669"/>
    <property type="project" value="TreeGrafter"/>
</dbReference>
<dbReference type="PROSITE" id="PS50172">
    <property type="entry name" value="BRCT"/>
    <property type="match status" value="2"/>
</dbReference>
<dbReference type="InterPro" id="IPR036420">
    <property type="entry name" value="BRCT_dom_sf"/>
</dbReference>
<accession>A0A161HGI1</accession>
<keyword evidence="1" id="KW-0677">Repeat</keyword>
<name>A0A161HGI1_9ASCO</name>
<evidence type="ECO:0000256" key="2">
    <source>
        <dbReference type="SAM" id="MobiDB-lite"/>
    </source>
</evidence>
<evidence type="ECO:0000313" key="5">
    <source>
        <dbReference type="Proteomes" id="UP000189580"/>
    </source>
</evidence>
<dbReference type="PANTHER" id="PTHR13561">
    <property type="entry name" value="DNA REPLICATION REGULATOR DPB11-RELATED"/>
    <property type="match status" value="1"/>
</dbReference>
<feature type="region of interest" description="Disordered" evidence="2">
    <location>
        <begin position="600"/>
        <end position="641"/>
    </location>
</feature>
<dbReference type="Proteomes" id="UP000189580">
    <property type="component" value="Chromosome a"/>
</dbReference>
<dbReference type="PANTHER" id="PTHR13561:SF20">
    <property type="entry name" value="DNA TOPOISOMERASE 2-BINDING PROTEIN 1"/>
    <property type="match status" value="1"/>
</dbReference>
<dbReference type="Gene3D" id="3.40.50.10190">
    <property type="entry name" value="BRCT domain"/>
    <property type="match status" value="3"/>
</dbReference>
<dbReference type="KEGG" id="slb:AWJ20_138"/>